<feature type="compositionally biased region" description="Polar residues" evidence="1">
    <location>
        <begin position="33"/>
        <end position="42"/>
    </location>
</feature>
<evidence type="ECO:0000313" key="10">
    <source>
        <dbReference type="Proteomes" id="UP000440367"/>
    </source>
</evidence>
<name>A0A6A3EIY1_9STRA</name>
<dbReference type="Proteomes" id="UP000441208">
    <property type="component" value="Unassembled WGS sequence"/>
</dbReference>
<dbReference type="EMBL" id="QXGD01002535">
    <property type="protein sequence ID" value="KAE9187380.1"/>
    <property type="molecule type" value="Genomic_DNA"/>
</dbReference>
<evidence type="ECO:0000313" key="7">
    <source>
        <dbReference type="EMBL" id="KAE9187380.1"/>
    </source>
</evidence>
<proteinExistence type="predicted"/>
<evidence type="ECO:0000313" key="9">
    <source>
        <dbReference type="Proteomes" id="UP000433483"/>
    </source>
</evidence>
<dbReference type="EMBL" id="QXGA01001460">
    <property type="protein sequence ID" value="KAE9118452.1"/>
    <property type="molecule type" value="Genomic_DNA"/>
</dbReference>
<protein>
    <recommendedName>
        <fullName evidence="13">RxLR effector protein</fullName>
    </recommendedName>
</protein>
<feature type="signal peptide" evidence="2">
    <location>
        <begin position="1"/>
        <end position="22"/>
    </location>
</feature>
<feature type="region of interest" description="Disordered" evidence="1">
    <location>
        <begin position="24"/>
        <end position="73"/>
    </location>
</feature>
<accession>A0A6A3EIY1</accession>
<evidence type="ECO:0000313" key="12">
    <source>
        <dbReference type="Proteomes" id="UP000441208"/>
    </source>
</evidence>
<keyword evidence="9" id="KW-1185">Reference proteome</keyword>
<dbReference type="EMBL" id="QXGB01002586">
    <property type="protein sequence ID" value="KAE9176636.1"/>
    <property type="molecule type" value="Genomic_DNA"/>
</dbReference>
<reference evidence="8 9" key="1">
    <citation type="submission" date="2018-08" db="EMBL/GenBank/DDBJ databases">
        <title>Genomic investigation of the strawberry pathogen Phytophthora fragariae indicates pathogenicity is determined by transcriptional variation in three key races.</title>
        <authorList>
            <person name="Adams T.M."/>
            <person name="Armitage A.D."/>
            <person name="Sobczyk M.K."/>
            <person name="Bates H.J."/>
            <person name="Dunwell J.M."/>
            <person name="Nellist C.F."/>
            <person name="Harrison R.J."/>
        </authorList>
    </citation>
    <scope>NUCLEOTIDE SEQUENCE [LARGE SCALE GENOMIC DNA]</scope>
    <source>
        <strain evidence="7 10">BC-1</strain>
        <strain evidence="6 9">NOV-27</strain>
        <strain evidence="5 11">NOV-5</strain>
        <strain evidence="4 12">NOV-71</strain>
        <strain evidence="3 8">NOV-9</strain>
    </source>
</reference>
<keyword evidence="2" id="KW-0732">Signal</keyword>
<evidence type="ECO:0000313" key="8">
    <source>
        <dbReference type="Proteomes" id="UP000429523"/>
    </source>
</evidence>
<evidence type="ECO:0000313" key="4">
    <source>
        <dbReference type="EMBL" id="KAE9075599.1"/>
    </source>
</evidence>
<dbReference type="Proteomes" id="UP000433483">
    <property type="component" value="Unassembled WGS sequence"/>
</dbReference>
<evidence type="ECO:0000313" key="3">
    <source>
        <dbReference type="EMBL" id="KAE8931861.1"/>
    </source>
</evidence>
<organism evidence="3 8">
    <name type="scientific">Phytophthora fragariae</name>
    <dbReference type="NCBI Taxonomy" id="53985"/>
    <lineage>
        <taxon>Eukaryota</taxon>
        <taxon>Sar</taxon>
        <taxon>Stramenopiles</taxon>
        <taxon>Oomycota</taxon>
        <taxon>Peronosporomycetes</taxon>
        <taxon>Peronosporales</taxon>
        <taxon>Peronosporaceae</taxon>
        <taxon>Phytophthora</taxon>
    </lineage>
</organism>
<dbReference type="AlphaFoldDB" id="A0A6A3EIY1"/>
<feature type="chain" id="PRO_5036163679" description="RxLR effector protein" evidence="2">
    <location>
        <begin position="23"/>
        <end position="73"/>
    </location>
</feature>
<comment type="caution">
    <text evidence="3">The sequence shown here is derived from an EMBL/GenBank/DDBJ whole genome shotgun (WGS) entry which is preliminary data.</text>
</comment>
<feature type="compositionally biased region" description="Basic and acidic residues" evidence="1">
    <location>
        <begin position="57"/>
        <end position="73"/>
    </location>
</feature>
<evidence type="ECO:0000313" key="11">
    <source>
        <dbReference type="Proteomes" id="UP000440732"/>
    </source>
</evidence>
<gene>
    <name evidence="7" type="ORF">PF002_g25613</name>
    <name evidence="6" type="ORF">PF005_g24842</name>
    <name evidence="5" type="ORF">PF006_g18591</name>
    <name evidence="4" type="ORF">PF007_g24938</name>
    <name evidence="3" type="ORF">PF009_g18094</name>
</gene>
<evidence type="ECO:0000256" key="1">
    <source>
        <dbReference type="SAM" id="MobiDB-lite"/>
    </source>
</evidence>
<dbReference type="Proteomes" id="UP000440732">
    <property type="component" value="Unassembled WGS sequence"/>
</dbReference>
<evidence type="ECO:0000313" key="5">
    <source>
        <dbReference type="EMBL" id="KAE9118452.1"/>
    </source>
</evidence>
<dbReference type="EMBL" id="QXGF01001187">
    <property type="protein sequence ID" value="KAE8931861.1"/>
    <property type="molecule type" value="Genomic_DNA"/>
</dbReference>
<dbReference type="Proteomes" id="UP000429523">
    <property type="component" value="Unassembled WGS sequence"/>
</dbReference>
<evidence type="ECO:0000313" key="6">
    <source>
        <dbReference type="EMBL" id="KAE9176636.1"/>
    </source>
</evidence>
<sequence>MNKMSLGGWVLFCLCLRSSVQGHGLRGRPKVAQTRQARSCTFSGRGRPPAHAGCGRTWDRAPHPHHPSRSEVP</sequence>
<dbReference type="EMBL" id="QXFZ01002590">
    <property type="protein sequence ID" value="KAE9075599.1"/>
    <property type="molecule type" value="Genomic_DNA"/>
</dbReference>
<evidence type="ECO:0000256" key="2">
    <source>
        <dbReference type="SAM" id="SignalP"/>
    </source>
</evidence>
<evidence type="ECO:0008006" key="13">
    <source>
        <dbReference type="Google" id="ProtNLM"/>
    </source>
</evidence>
<dbReference type="Proteomes" id="UP000440367">
    <property type="component" value="Unassembled WGS sequence"/>
</dbReference>